<comment type="caution">
    <text evidence="2">The sequence shown here is derived from an EMBL/GenBank/DDBJ whole genome shotgun (WGS) entry which is preliminary data.</text>
</comment>
<feature type="non-terminal residue" evidence="2">
    <location>
        <position position="45"/>
    </location>
</feature>
<reference evidence="2" key="1">
    <citation type="submission" date="2021-02" db="EMBL/GenBank/DDBJ databases">
        <authorList>
            <person name="Nowell W R."/>
        </authorList>
    </citation>
    <scope>NUCLEOTIDE SEQUENCE</scope>
</reference>
<name>A0A815V011_9BILA</name>
<feature type="non-terminal residue" evidence="2">
    <location>
        <position position="1"/>
    </location>
</feature>
<evidence type="ECO:0000313" key="3">
    <source>
        <dbReference type="Proteomes" id="UP000663864"/>
    </source>
</evidence>
<dbReference type="InterPro" id="IPR016189">
    <property type="entry name" value="Transl_init_fac_IF2/IF5_N"/>
</dbReference>
<evidence type="ECO:0000259" key="1">
    <source>
        <dbReference type="Pfam" id="PF01873"/>
    </source>
</evidence>
<accession>A0A815V011</accession>
<sequence>VERKGNASKTVLVNVSAVAEALHRPPIYLIKYFGFELSTPVQMNS</sequence>
<proteinExistence type="predicted"/>
<gene>
    <name evidence="2" type="ORF">ZHD862_LOCUS38443</name>
</gene>
<dbReference type="AlphaFoldDB" id="A0A815V011"/>
<dbReference type="EMBL" id="CAJNOT010009063">
    <property type="protein sequence ID" value="CAF1522910.1"/>
    <property type="molecule type" value="Genomic_DNA"/>
</dbReference>
<protein>
    <recommendedName>
        <fullName evidence="1">Translation initiation factor IF2/IF5 domain-containing protein</fullName>
    </recommendedName>
</protein>
<evidence type="ECO:0000313" key="2">
    <source>
        <dbReference type="EMBL" id="CAF1522910.1"/>
    </source>
</evidence>
<dbReference type="SUPFAM" id="SSF100966">
    <property type="entry name" value="Translation initiation factor 2 beta, aIF2beta, N-terminal domain"/>
    <property type="match status" value="1"/>
</dbReference>
<dbReference type="Pfam" id="PF01873">
    <property type="entry name" value="eIF-5_eIF-2B"/>
    <property type="match status" value="1"/>
</dbReference>
<dbReference type="Gene3D" id="3.30.30.170">
    <property type="match status" value="1"/>
</dbReference>
<feature type="domain" description="Translation initiation factor IF2/IF5" evidence="1">
    <location>
        <begin position="2"/>
        <end position="44"/>
    </location>
</feature>
<organism evidence="2 3">
    <name type="scientific">Rotaria sordida</name>
    <dbReference type="NCBI Taxonomy" id="392033"/>
    <lineage>
        <taxon>Eukaryota</taxon>
        <taxon>Metazoa</taxon>
        <taxon>Spiralia</taxon>
        <taxon>Gnathifera</taxon>
        <taxon>Rotifera</taxon>
        <taxon>Eurotatoria</taxon>
        <taxon>Bdelloidea</taxon>
        <taxon>Philodinida</taxon>
        <taxon>Philodinidae</taxon>
        <taxon>Rotaria</taxon>
    </lineage>
</organism>
<dbReference type="Proteomes" id="UP000663864">
    <property type="component" value="Unassembled WGS sequence"/>
</dbReference>
<dbReference type="GO" id="GO:0003743">
    <property type="term" value="F:translation initiation factor activity"/>
    <property type="evidence" value="ECO:0007669"/>
    <property type="project" value="InterPro"/>
</dbReference>
<dbReference type="InterPro" id="IPR002735">
    <property type="entry name" value="Transl_init_fac_IF2/IF5_dom"/>
</dbReference>